<dbReference type="AlphaFoldDB" id="A0A245ZQ45"/>
<feature type="transmembrane region" description="Helical" evidence="2">
    <location>
        <begin position="251"/>
        <end position="270"/>
    </location>
</feature>
<dbReference type="Proteomes" id="UP000197783">
    <property type="component" value="Unassembled WGS sequence"/>
</dbReference>
<comment type="caution">
    <text evidence="3">The sequence shown here is derived from an EMBL/GenBank/DDBJ whole genome shotgun (WGS) entry which is preliminary data.</text>
</comment>
<feature type="transmembrane region" description="Helical" evidence="2">
    <location>
        <begin position="107"/>
        <end position="128"/>
    </location>
</feature>
<dbReference type="EMBL" id="NBBJ01000001">
    <property type="protein sequence ID" value="OWK31857.1"/>
    <property type="molecule type" value="Genomic_DNA"/>
</dbReference>
<keyword evidence="2" id="KW-0812">Transmembrane</keyword>
<evidence type="ECO:0000256" key="1">
    <source>
        <dbReference type="SAM" id="Coils"/>
    </source>
</evidence>
<dbReference type="InterPro" id="IPR022134">
    <property type="entry name" value="DUF3667"/>
</dbReference>
<keyword evidence="2" id="KW-0472">Membrane</keyword>
<keyword evidence="2" id="KW-1133">Transmembrane helix</keyword>
<feature type="transmembrane region" description="Helical" evidence="2">
    <location>
        <begin position="307"/>
        <end position="325"/>
    </location>
</feature>
<keyword evidence="1" id="KW-0175">Coiled coil</keyword>
<dbReference type="Pfam" id="PF12412">
    <property type="entry name" value="DUF3667"/>
    <property type="match status" value="1"/>
</dbReference>
<proteinExistence type="predicted"/>
<protein>
    <recommendedName>
        <fullName evidence="5">DUF3667 domain-containing protein</fullName>
    </recommendedName>
</protein>
<feature type="transmembrane region" description="Helical" evidence="2">
    <location>
        <begin position="282"/>
        <end position="301"/>
    </location>
</feature>
<dbReference type="OrthoDB" id="9111327at2"/>
<evidence type="ECO:0008006" key="5">
    <source>
        <dbReference type="Google" id="ProtNLM"/>
    </source>
</evidence>
<evidence type="ECO:0000313" key="4">
    <source>
        <dbReference type="Proteomes" id="UP000197783"/>
    </source>
</evidence>
<evidence type="ECO:0000256" key="2">
    <source>
        <dbReference type="SAM" id="Phobius"/>
    </source>
</evidence>
<reference evidence="3 4" key="1">
    <citation type="submission" date="2017-03" db="EMBL/GenBank/DDBJ databases">
        <title>Genome sequence of Sphingomonas mucosissima DSM 17494.</title>
        <authorList>
            <person name="Poehlein A."/>
            <person name="Wuebbeler J.H."/>
            <person name="Steinbuechel A."/>
            <person name="Daniel R."/>
        </authorList>
    </citation>
    <scope>NUCLEOTIDE SEQUENCE [LARGE SCALE GENOMIC DNA]</scope>
    <source>
        <strain evidence="3 4">DSM 17494</strain>
    </source>
</reference>
<gene>
    <name evidence="3" type="ORF">SPMU_01770</name>
</gene>
<feature type="transmembrane region" description="Helical" evidence="2">
    <location>
        <begin position="345"/>
        <end position="367"/>
    </location>
</feature>
<keyword evidence="4" id="KW-1185">Reference proteome</keyword>
<dbReference type="RefSeq" id="WP_088331027.1">
    <property type="nucleotide sequence ID" value="NZ_NBBJ01000001.1"/>
</dbReference>
<feature type="coiled-coil region" evidence="1">
    <location>
        <begin position="158"/>
        <end position="206"/>
    </location>
</feature>
<accession>A0A245ZQ45</accession>
<sequence length="368" mass="40231">MADGLEASADIITAGLIGRTLDHGVGAAHAAHDHPTHCLNCGTTLIGSHCHACGQAGHVHRTAGAIIHDIAHGVFHFEGKIWRTLPMLIGRPGKLTRRYVDGQRASFVSPLAMFLFTVFLMFAVVANLPGWSFGGGEFLKSDLAGGMAETRSKVAAERAKAQTRITDYSRRLENERREQQPDAERIARLEKRLGEARENARDLAAAEQLLPAAGAAEGSSARAANESWLDAKFRHARENPTLLLYKLKTSAYKFSWALIPLSIPFLWLLFPFSRRFGLYDHAVFTTYSLTFMSLLTITLAVLGALGVRSWLLITAGVLIAVVHIYKQMKGTYGLTRGSALIRTSILIILIMSVIVPAFTLLLLYLGLA</sequence>
<evidence type="ECO:0000313" key="3">
    <source>
        <dbReference type="EMBL" id="OWK31857.1"/>
    </source>
</evidence>
<name>A0A245ZQ45_9SPHN</name>
<organism evidence="3 4">
    <name type="scientific">Sphingomonas mucosissima</name>
    <dbReference type="NCBI Taxonomy" id="370959"/>
    <lineage>
        <taxon>Bacteria</taxon>
        <taxon>Pseudomonadati</taxon>
        <taxon>Pseudomonadota</taxon>
        <taxon>Alphaproteobacteria</taxon>
        <taxon>Sphingomonadales</taxon>
        <taxon>Sphingomonadaceae</taxon>
        <taxon>Sphingomonas</taxon>
    </lineage>
</organism>